<dbReference type="Gene3D" id="3.40.50.12780">
    <property type="entry name" value="N-terminal domain of ligase-like"/>
    <property type="match status" value="1"/>
</dbReference>
<dbReference type="GO" id="GO:0044550">
    <property type="term" value="P:secondary metabolite biosynthetic process"/>
    <property type="evidence" value="ECO:0007669"/>
    <property type="project" value="TreeGrafter"/>
</dbReference>
<dbReference type="PROSITE" id="PS00455">
    <property type="entry name" value="AMP_BINDING"/>
    <property type="match status" value="1"/>
</dbReference>
<dbReference type="SUPFAM" id="SSF56801">
    <property type="entry name" value="Acetyl-CoA synthetase-like"/>
    <property type="match status" value="1"/>
</dbReference>
<dbReference type="InterPro" id="IPR000873">
    <property type="entry name" value="AMP-dep_synth/lig_dom"/>
</dbReference>
<dbReference type="AlphaFoldDB" id="F1B9P7"/>
<dbReference type="InterPro" id="IPR045851">
    <property type="entry name" value="AMP-bd_C_sf"/>
</dbReference>
<dbReference type="Gene3D" id="3.30.300.30">
    <property type="match status" value="1"/>
</dbReference>
<dbReference type="InterPro" id="IPR020845">
    <property type="entry name" value="AMP-binding_CS"/>
</dbReference>
<dbReference type="PANTHER" id="PTHR45527:SF1">
    <property type="entry name" value="FATTY ACID SYNTHASE"/>
    <property type="match status" value="1"/>
</dbReference>
<dbReference type="Pfam" id="PF00501">
    <property type="entry name" value="AMP-binding"/>
    <property type="match status" value="1"/>
</dbReference>
<evidence type="ECO:0000313" key="3">
    <source>
        <dbReference type="EMBL" id="ADZ24989.1"/>
    </source>
</evidence>
<feature type="domain" description="AMP-binding enzyme C-terminal" evidence="2">
    <location>
        <begin position="439"/>
        <end position="512"/>
    </location>
</feature>
<proteinExistence type="predicted"/>
<dbReference type="Pfam" id="PF13193">
    <property type="entry name" value="AMP-binding_C"/>
    <property type="match status" value="1"/>
</dbReference>
<dbReference type="PANTHER" id="PTHR45527">
    <property type="entry name" value="NONRIBOSOMAL PEPTIDE SYNTHETASE"/>
    <property type="match status" value="1"/>
</dbReference>
<dbReference type="NCBIfam" id="TIGR01733">
    <property type="entry name" value="AA-adenyl-dom"/>
    <property type="match status" value="1"/>
</dbReference>
<evidence type="ECO:0000259" key="1">
    <source>
        <dbReference type="Pfam" id="PF00501"/>
    </source>
</evidence>
<feature type="domain" description="AMP-dependent synthetase/ligase" evidence="1">
    <location>
        <begin position="10"/>
        <end position="378"/>
    </location>
</feature>
<gene>
    <name evidence="3" type="primary">leu5</name>
</gene>
<reference evidence="3" key="1">
    <citation type="journal article" date="2011" name="Mol. Biosyst.">
        <title>Insights into the complex biosynthesis of the leupyrrins in Sorangium cellulosum So ce690.</title>
        <authorList>
            <person name="Kopp M."/>
            <person name="Irschik H."/>
            <person name="Gemperlein K."/>
            <person name="Buntin K."/>
            <person name="Meiser P."/>
            <person name="Weissman K.J."/>
            <person name="Bode H.B."/>
            <person name="Muller R."/>
        </authorList>
    </citation>
    <scope>NUCLEOTIDE SEQUENCE</scope>
    <source>
        <strain evidence="3">So ce690</strain>
    </source>
</reference>
<organism evidence="3">
    <name type="scientific">Sorangium cellulosum</name>
    <name type="common">Polyangium cellulosum</name>
    <dbReference type="NCBI Taxonomy" id="56"/>
    <lineage>
        <taxon>Bacteria</taxon>
        <taxon>Pseudomonadati</taxon>
        <taxon>Myxococcota</taxon>
        <taxon>Polyangia</taxon>
        <taxon>Polyangiales</taxon>
        <taxon>Polyangiaceae</taxon>
        <taxon>Sorangium</taxon>
    </lineage>
</organism>
<dbReference type="EMBL" id="HM639990">
    <property type="protein sequence ID" value="ADZ24989.1"/>
    <property type="molecule type" value="Genomic_DNA"/>
</dbReference>
<dbReference type="GO" id="GO:0043041">
    <property type="term" value="P:amino acid activation for nonribosomal peptide biosynthetic process"/>
    <property type="evidence" value="ECO:0007669"/>
    <property type="project" value="TreeGrafter"/>
</dbReference>
<sequence>MTYLLHQLLKNAARRFPDGPAVVDGGQTVTYRELDERSNQIAQLLREMGIGKDHRVGVCVDKSAAMVAAVFGVLKAGAAYVPLDPLAPAKRIGFIVRDCALSAVCVSGNRLARLKECAKAGEEIAAIVVDGSGAAPEGVRPLLADAISRQPGSAPPEADITENDLAYILYTSGSTGTPKGVMVSHRASLTFVDWSHDCFELSSRDRVAGYTPLHFDLSILDIFSTVKAGGTIVLVPPELSLFPAGLADFIEAQSISVWYSVPSILTQLVLRGELSRHPYAQLRAILFAGEVFPVKYLRQLMELIPRARYYNLYGPTETNVCTYYEVPGGSAELGELLPIGRACANTEVFAIDSNGALVQPGGTGELFVRGPSLTKGYWGQRTSEYTGLCPHPLSPLVPEQVYRTGDLVTLHRNGDYTWMGRISETIKSRGYRIEPGEVTARLLEHPAVKEACTFGVPHPMLGSEIKSVVVKEADRDVKADELRVHCAEFLPGYMIPSIIEFRSELPRTSTGKIDKTALERGE</sequence>
<evidence type="ECO:0000259" key="2">
    <source>
        <dbReference type="Pfam" id="PF13193"/>
    </source>
</evidence>
<dbReference type="GO" id="GO:0005737">
    <property type="term" value="C:cytoplasm"/>
    <property type="evidence" value="ECO:0007669"/>
    <property type="project" value="TreeGrafter"/>
</dbReference>
<dbReference type="InterPro" id="IPR042099">
    <property type="entry name" value="ANL_N_sf"/>
</dbReference>
<name>F1B9P7_SORCE</name>
<protein>
    <submittedName>
        <fullName evidence="3">Proline adenylation protein</fullName>
    </submittedName>
</protein>
<accession>F1B9P7</accession>
<dbReference type="CDD" id="cd05930">
    <property type="entry name" value="A_NRPS"/>
    <property type="match status" value="1"/>
</dbReference>
<dbReference type="PRINTS" id="PR00154">
    <property type="entry name" value="AMPBINDING"/>
</dbReference>
<dbReference type="InterPro" id="IPR010071">
    <property type="entry name" value="AA_adenyl_dom"/>
</dbReference>
<dbReference type="GO" id="GO:0031177">
    <property type="term" value="F:phosphopantetheine binding"/>
    <property type="evidence" value="ECO:0007669"/>
    <property type="project" value="TreeGrafter"/>
</dbReference>
<dbReference type="InterPro" id="IPR025110">
    <property type="entry name" value="AMP-bd_C"/>
</dbReference>
<dbReference type="InterPro" id="IPR020459">
    <property type="entry name" value="AMP-binding"/>
</dbReference>